<dbReference type="Gene3D" id="6.10.140.1950">
    <property type="match status" value="1"/>
</dbReference>
<feature type="domain" description="Peptide chain release factor" evidence="1">
    <location>
        <begin position="132"/>
        <end position="212"/>
    </location>
</feature>
<dbReference type="InterPro" id="IPR045853">
    <property type="entry name" value="Pep_chain_release_fac_I_sf"/>
</dbReference>
<dbReference type="AlphaFoldDB" id="A0A8X7WTU4"/>
<keyword evidence="3" id="KW-1185">Reference proteome</keyword>
<reference evidence="2 3" key="1">
    <citation type="journal article" date="2021" name="Cell">
        <title>Tracing the genetic footprints of vertebrate landing in non-teleost ray-finned fishes.</title>
        <authorList>
            <person name="Bi X."/>
            <person name="Wang K."/>
            <person name="Yang L."/>
            <person name="Pan H."/>
            <person name="Jiang H."/>
            <person name="Wei Q."/>
            <person name="Fang M."/>
            <person name="Yu H."/>
            <person name="Zhu C."/>
            <person name="Cai Y."/>
            <person name="He Y."/>
            <person name="Gan X."/>
            <person name="Zeng H."/>
            <person name="Yu D."/>
            <person name="Zhu Y."/>
            <person name="Jiang H."/>
            <person name="Qiu Q."/>
            <person name="Yang H."/>
            <person name="Zhang Y.E."/>
            <person name="Wang W."/>
            <person name="Zhu M."/>
            <person name="He S."/>
            <person name="Zhang G."/>
        </authorList>
    </citation>
    <scope>NUCLEOTIDE SEQUENCE [LARGE SCALE GENOMIC DNA]</scope>
    <source>
        <strain evidence="2">Bchr_013</strain>
    </source>
</reference>
<evidence type="ECO:0000313" key="2">
    <source>
        <dbReference type="EMBL" id="KAG2456292.1"/>
    </source>
</evidence>
<dbReference type="GO" id="GO:0005739">
    <property type="term" value="C:mitochondrion"/>
    <property type="evidence" value="ECO:0007669"/>
    <property type="project" value="TreeGrafter"/>
</dbReference>
<evidence type="ECO:0000259" key="1">
    <source>
        <dbReference type="SMART" id="SM00937"/>
    </source>
</evidence>
<accession>A0A8X7WTU4</accession>
<sequence length="425" mass="47857">MKHCLSFISCRLFKIHVFQRATKMQSLWPLRHYYQLPYKWPAGFPFGLLKQPRRHCHHELLDVLQQDGVKRYIDSLIREHRQVTQNLNYSALNEAERRTLNRRQIELSPTVTVFQETECLLKDLKEVEVILQSAEKAEDRQMIDLAKDEWEKIKRQIESLQRTLLQSLIPQEKHDNCDVILEVVSGRTTGGGLHHAAARISGESVYKHLKFEGGIHRVQRIPETGLSSRMQRIHTGTMTVIVLPQPEEVGTRSQSERIRTYNFTQDRVTDHRISHVARDIKAATLPPYFQLSPLCSRLSPRMKGGGPFYSHLDVLQVFPSNLPPTRPLVAEVPALSVEALWVSLLLFPPSTSWCGGSVEVQGSKGMGAPPGGDRGPLQGGASKLCTCGPQRNQGGCPQMVWGRCKPFSGPPGRPGRFATPATSDS</sequence>
<dbReference type="InterPro" id="IPR050057">
    <property type="entry name" value="Prokaryotic/Mito_RF"/>
</dbReference>
<organism evidence="2 3">
    <name type="scientific">Polypterus senegalus</name>
    <name type="common">Senegal bichir</name>
    <dbReference type="NCBI Taxonomy" id="55291"/>
    <lineage>
        <taxon>Eukaryota</taxon>
        <taxon>Metazoa</taxon>
        <taxon>Chordata</taxon>
        <taxon>Craniata</taxon>
        <taxon>Vertebrata</taxon>
        <taxon>Euteleostomi</taxon>
        <taxon>Actinopterygii</taxon>
        <taxon>Polypteriformes</taxon>
        <taxon>Polypteridae</taxon>
        <taxon>Polypterus</taxon>
    </lineage>
</organism>
<dbReference type="Pfam" id="PF03462">
    <property type="entry name" value="PCRF"/>
    <property type="match status" value="1"/>
</dbReference>
<dbReference type="InterPro" id="IPR005139">
    <property type="entry name" value="PCRF"/>
</dbReference>
<feature type="non-terminal residue" evidence="2">
    <location>
        <position position="425"/>
    </location>
</feature>
<dbReference type="PANTHER" id="PTHR43804">
    <property type="entry name" value="LD18447P"/>
    <property type="match status" value="1"/>
</dbReference>
<comment type="caution">
    <text evidence="2">The sequence shown here is derived from an EMBL/GenBank/DDBJ whole genome shotgun (WGS) entry which is preliminary data.</text>
</comment>
<dbReference type="Gene3D" id="3.30.70.1660">
    <property type="match status" value="1"/>
</dbReference>
<gene>
    <name evidence="2" type="primary">Mtrf1</name>
    <name evidence="2" type="ORF">GTO96_0013573</name>
</gene>
<dbReference type="SUPFAM" id="SSF75620">
    <property type="entry name" value="Release factor"/>
    <property type="match status" value="1"/>
</dbReference>
<evidence type="ECO:0000313" key="3">
    <source>
        <dbReference type="Proteomes" id="UP000886611"/>
    </source>
</evidence>
<feature type="non-terminal residue" evidence="2">
    <location>
        <position position="1"/>
    </location>
</feature>
<dbReference type="PANTHER" id="PTHR43804:SF1">
    <property type="entry name" value="PEPTIDE CHAIN RELEASE FACTOR 1, MITOCHONDRIAL"/>
    <property type="match status" value="1"/>
</dbReference>
<dbReference type="Proteomes" id="UP000886611">
    <property type="component" value="Unassembled WGS sequence"/>
</dbReference>
<name>A0A8X7WTU4_POLSE</name>
<protein>
    <submittedName>
        <fullName evidence="2">RF1M factor</fullName>
    </submittedName>
</protein>
<dbReference type="SMART" id="SM00937">
    <property type="entry name" value="PCRF"/>
    <property type="match status" value="1"/>
</dbReference>
<dbReference type="GO" id="GO:0070126">
    <property type="term" value="P:mitochondrial translational termination"/>
    <property type="evidence" value="ECO:0007669"/>
    <property type="project" value="TreeGrafter"/>
</dbReference>
<proteinExistence type="predicted"/>
<dbReference type="EMBL" id="JAATIS010008602">
    <property type="protein sequence ID" value="KAG2456292.1"/>
    <property type="molecule type" value="Genomic_DNA"/>
</dbReference>